<dbReference type="Pfam" id="PF13581">
    <property type="entry name" value="HATPase_c_2"/>
    <property type="match status" value="1"/>
</dbReference>
<dbReference type="RefSeq" id="WP_170199274.1">
    <property type="nucleotide sequence ID" value="NZ_JBIUBA010000035.1"/>
</dbReference>
<dbReference type="AlphaFoldDB" id="A0A495X6E3"/>
<keyword evidence="1" id="KW-0418">Kinase</keyword>
<evidence type="ECO:0000313" key="3">
    <source>
        <dbReference type="EMBL" id="RKT69099.1"/>
    </source>
</evidence>
<dbReference type="InterPro" id="IPR050267">
    <property type="entry name" value="Anti-sigma-factor_SerPK"/>
</dbReference>
<dbReference type="GO" id="GO:0004674">
    <property type="term" value="F:protein serine/threonine kinase activity"/>
    <property type="evidence" value="ECO:0007669"/>
    <property type="project" value="UniProtKB-KW"/>
</dbReference>
<evidence type="ECO:0000256" key="1">
    <source>
        <dbReference type="ARBA" id="ARBA00022527"/>
    </source>
</evidence>
<dbReference type="InterPro" id="IPR003594">
    <property type="entry name" value="HATPase_dom"/>
</dbReference>
<keyword evidence="1" id="KW-0808">Transferase</keyword>
<dbReference type="Gene3D" id="3.30.565.10">
    <property type="entry name" value="Histidine kinase-like ATPase, C-terminal domain"/>
    <property type="match status" value="1"/>
</dbReference>
<evidence type="ECO:0000313" key="4">
    <source>
        <dbReference type="Proteomes" id="UP000272729"/>
    </source>
</evidence>
<sequence length="143" mass="15977">MRLVETEHRDRPDPLTRELTDESPTLATVRRWVADALADLSDDHRDDCLLVVNELVSNAYDHGSGPRGIRLRRTSHPCVVRFEVDDAEPDHPTLGRSRLGEDRGRGLVIVHNLAADWGVNAHRDGKTVWAELACATAYPAKSH</sequence>
<accession>A0A495X6E3</accession>
<dbReference type="PANTHER" id="PTHR35526">
    <property type="entry name" value="ANTI-SIGMA-F FACTOR RSBW-RELATED"/>
    <property type="match status" value="1"/>
</dbReference>
<dbReference type="CDD" id="cd16936">
    <property type="entry name" value="HATPase_RsbW-like"/>
    <property type="match status" value="1"/>
</dbReference>
<name>A0A495X6E3_9PSEU</name>
<keyword evidence="1" id="KW-0723">Serine/threonine-protein kinase</keyword>
<feature type="domain" description="Histidine kinase/HSP90-like ATPase" evidence="2">
    <location>
        <begin position="25"/>
        <end position="130"/>
    </location>
</feature>
<dbReference type="PANTHER" id="PTHR35526:SF3">
    <property type="entry name" value="ANTI-SIGMA-F FACTOR RSBW"/>
    <property type="match status" value="1"/>
</dbReference>
<organism evidence="3 4">
    <name type="scientific">Saccharothrix variisporea</name>
    <dbReference type="NCBI Taxonomy" id="543527"/>
    <lineage>
        <taxon>Bacteria</taxon>
        <taxon>Bacillati</taxon>
        <taxon>Actinomycetota</taxon>
        <taxon>Actinomycetes</taxon>
        <taxon>Pseudonocardiales</taxon>
        <taxon>Pseudonocardiaceae</taxon>
        <taxon>Saccharothrix</taxon>
    </lineage>
</organism>
<reference evidence="3 4" key="1">
    <citation type="submission" date="2018-10" db="EMBL/GenBank/DDBJ databases">
        <title>Sequencing the genomes of 1000 actinobacteria strains.</title>
        <authorList>
            <person name="Klenk H.-P."/>
        </authorList>
    </citation>
    <scope>NUCLEOTIDE SEQUENCE [LARGE SCALE GENOMIC DNA]</scope>
    <source>
        <strain evidence="3 4">DSM 43911</strain>
    </source>
</reference>
<evidence type="ECO:0000259" key="2">
    <source>
        <dbReference type="Pfam" id="PF13581"/>
    </source>
</evidence>
<dbReference type="SUPFAM" id="SSF55874">
    <property type="entry name" value="ATPase domain of HSP90 chaperone/DNA topoisomerase II/histidine kinase"/>
    <property type="match status" value="1"/>
</dbReference>
<protein>
    <submittedName>
        <fullName evidence="3">Anti-sigma regulatory factor (Ser/Thr protein kinase)</fullName>
    </submittedName>
</protein>
<comment type="caution">
    <text evidence="3">The sequence shown here is derived from an EMBL/GenBank/DDBJ whole genome shotgun (WGS) entry which is preliminary data.</text>
</comment>
<keyword evidence="4" id="KW-1185">Reference proteome</keyword>
<proteinExistence type="predicted"/>
<dbReference type="EMBL" id="RBXR01000001">
    <property type="protein sequence ID" value="RKT69099.1"/>
    <property type="molecule type" value="Genomic_DNA"/>
</dbReference>
<dbReference type="Proteomes" id="UP000272729">
    <property type="component" value="Unassembled WGS sequence"/>
</dbReference>
<dbReference type="InterPro" id="IPR036890">
    <property type="entry name" value="HATPase_C_sf"/>
</dbReference>
<gene>
    <name evidence="3" type="ORF">DFJ66_2293</name>
</gene>